<dbReference type="PANTHER" id="PTHR43163">
    <property type="entry name" value="DIPEPTIDE TRANSPORT SYSTEM PERMEASE PROTEIN DPPB-RELATED"/>
    <property type="match status" value="1"/>
</dbReference>
<evidence type="ECO:0000313" key="10">
    <source>
        <dbReference type="Proteomes" id="UP000186878"/>
    </source>
</evidence>
<evidence type="ECO:0000256" key="4">
    <source>
        <dbReference type="ARBA" id="ARBA00022692"/>
    </source>
</evidence>
<dbReference type="STRING" id="404433.BTW07_03240"/>
<dbReference type="Pfam" id="PF19300">
    <property type="entry name" value="BPD_transp_1_N"/>
    <property type="match status" value="1"/>
</dbReference>
<dbReference type="AlphaFoldDB" id="A0A1Q8SVM7"/>
<evidence type="ECO:0000256" key="5">
    <source>
        <dbReference type="ARBA" id="ARBA00022989"/>
    </source>
</evidence>
<dbReference type="Gene3D" id="1.10.3720.10">
    <property type="entry name" value="MetI-like"/>
    <property type="match status" value="1"/>
</dbReference>
<proteinExistence type="inferred from homology"/>
<feature type="transmembrane region" description="Helical" evidence="7">
    <location>
        <begin position="208"/>
        <end position="227"/>
    </location>
</feature>
<dbReference type="InterPro" id="IPR035906">
    <property type="entry name" value="MetI-like_sf"/>
</dbReference>
<dbReference type="GO" id="GO:0055085">
    <property type="term" value="P:transmembrane transport"/>
    <property type="evidence" value="ECO:0007669"/>
    <property type="project" value="InterPro"/>
</dbReference>
<keyword evidence="10" id="KW-1185">Reference proteome</keyword>
<comment type="similarity">
    <text evidence="7">Belongs to the binding-protein-dependent transport system permease family.</text>
</comment>
<keyword evidence="3" id="KW-1003">Cell membrane</keyword>
<evidence type="ECO:0000313" key="9">
    <source>
        <dbReference type="EMBL" id="OLO05505.1"/>
    </source>
</evidence>
<comment type="caution">
    <text evidence="9">The sequence shown here is derived from an EMBL/GenBank/DDBJ whole genome shotgun (WGS) entry which is preliminary data.</text>
</comment>
<dbReference type="InterPro" id="IPR045621">
    <property type="entry name" value="BPD_transp_1_N"/>
</dbReference>
<protein>
    <submittedName>
        <fullName evidence="9">ABC transporter permease</fullName>
    </submittedName>
</protein>
<organism evidence="9 10">
    <name type="scientific">Salinicola socius</name>
    <dbReference type="NCBI Taxonomy" id="404433"/>
    <lineage>
        <taxon>Bacteria</taxon>
        <taxon>Pseudomonadati</taxon>
        <taxon>Pseudomonadota</taxon>
        <taxon>Gammaproteobacteria</taxon>
        <taxon>Oceanospirillales</taxon>
        <taxon>Halomonadaceae</taxon>
        <taxon>Salinicola</taxon>
    </lineage>
</organism>
<evidence type="ECO:0000256" key="7">
    <source>
        <dbReference type="RuleBase" id="RU363032"/>
    </source>
</evidence>
<keyword evidence="5 7" id="KW-1133">Transmembrane helix</keyword>
<reference evidence="9 10" key="1">
    <citation type="submission" date="2016-12" db="EMBL/GenBank/DDBJ databases">
        <title>Draft genome sequences of strains Salinicola socius SMB35, Salinicola sp. MH3R3-1 and Chromohalobacter sp. SMB17 from the Verkhnekamsk potash mining region of Russia.</title>
        <authorList>
            <person name="Mavrodi D.V."/>
            <person name="Olsson B.E."/>
            <person name="Korsakova E.S."/>
            <person name="Pyankova A."/>
            <person name="Mavrodi O.V."/>
            <person name="Plotnikova E.G."/>
        </authorList>
    </citation>
    <scope>NUCLEOTIDE SEQUENCE [LARGE SCALE GENOMIC DNA]</scope>
    <source>
        <strain evidence="9 10">SMB35</strain>
    </source>
</reference>
<evidence type="ECO:0000256" key="1">
    <source>
        <dbReference type="ARBA" id="ARBA00004651"/>
    </source>
</evidence>
<gene>
    <name evidence="9" type="ORF">BTW07_03240</name>
</gene>
<accession>A0A1Q8SVM7</accession>
<evidence type="ECO:0000256" key="6">
    <source>
        <dbReference type="ARBA" id="ARBA00023136"/>
    </source>
</evidence>
<dbReference type="GO" id="GO:0005886">
    <property type="term" value="C:plasma membrane"/>
    <property type="evidence" value="ECO:0007669"/>
    <property type="project" value="UniProtKB-SubCell"/>
</dbReference>
<keyword evidence="6 7" id="KW-0472">Membrane</keyword>
<evidence type="ECO:0000256" key="3">
    <source>
        <dbReference type="ARBA" id="ARBA00022475"/>
    </source>
</evidence>
<keyword evidence="4 7" id="KW-0812">Transmembrane</keyword>
<feature type="transmembrane region" description="Helical" evidence="7">
    <location>
        <begin position="265"/>
        <end position="286"/>
    </location>
</feature>
<feature type="transmembrane region" description="Helical" evidence="7">
    <location>
        <begin position="100"/>
        <end position="121"/>
    </location>
</feature>
<dbReference type="PANTHER" id="PTHR43163:SF2">
    <property type="entry name" value="ABC TRANSPORTER PERMEASE PROTEIN"/>
    <property type="match status" value="1"/>
</dbReference>
<dbReference type="Pfam" id="PF00528">
    <property type="entry name" value="BPD_transp_1"/>
    <property type="match status" value="1"/>
</dbReference>
<feature type="domain" description="ABC transmembrane type-1" evidence="8">
    <location>
        <begin position="94"/>
        <end position="334"/>
    </location>
</feature>
<keyword evidence="2 7" id="KW-0813">Transport</keyword>
<dbReference type="PROSITE" id="PS50928">
    <property type="entry name" value="ABC_TM1"/>
    <property type="match status" value="1"/>
</dbReference>
<dbReference type="SUPFAM" id="SSF161098">
    <property type="entry name" value="MetI-like"/>
    <property type="match status" value="1"/>
</dbReference>
<feature type="transmembrane region" description="Helical" evidence="7">
    <location>
        <begin position="133"/>
        <end position="154"/>
    </location>
</feature>
<dbReference type="EMBL" id="MSDO01000003">
    <property type="protein sequence ID" value="OLO05505.1"/>
    <property type="molecule type" value="Genomic_DNA"/>
</dbReference>
<feature type="transmembrane region" description="Helical" evidence="7">
    <location>
        <begin position="12"/>
        <end position="30"/>
    </location>
</feature>
<dbReference type="OrthoDB" id="9805855at2"/>
<dbReference type="RefSeq" id="WP_075568726.1">
    <property type="nucleotide sequence ID" value="NZ_MSDO01000003.1"/>
</dbReference>
<feature type="transmembrane region" description="Helical" evidence="7">
    <location>
        <begin position="312"/>
        <end position="337"/>
    </location>
</feature>
<evidence type="ECO:0000259" key="8">
    <source>
        <dbReference type="PROSITE" id="PS50928"/>
    </source>
</evidence>
<dbReference type="InterPro" id="IPR000515">
    <property type="entry name" value="MetI-like"/>
</dbReference>
<dbReference type="Proteomes" id="UP000186878">
    <property type="component" value="Unassembled WGS sequence"/>
</dbReference>
<name>A0A1Q8SVM7_9GAMM</name>
<dbReference type="CDD" id="cd06261">
    <property type="entry name" value="TM_PBP2"/>
    <property type="match status" value="1"/>
</dbReference>
<comment type="subcellular location">
    <subcellularLocation>
        <location evidence="1 7">Cell membrane</location>
        <topology evidence="1 7">Multi-pass membrane protein</topology>
    </subcellularLocation>
</comment>
<evidence type="ECO:0000256" key="2">
    <source>
        <dbReference type="ARBA" id="ARBA00022448"/>
    </source>
</evidence>
<sequence length="348" mass="38236">MIMFLIRRLCQALAVMFVISVIGFAIQGGLGDPVQQMLGPTASEAESTTLRHSLGLDQPLWAQYLHFAGNAVRLNFGNSYFFHEPALSVIARYLPATLELVAASALLTLVLSVPIGVFCAIRPRSWPSKALMGLSVLGISVPVFLSAMVLIQLFSIGVQVTLFPADTQWGNWLNQLLSIEGGMPAYGRGNPVHVWGVWYTNFASLQGLVYLLLPALSLAFVMLPLFVRLIHAEMLDVLESDYVKYAKARGLRPSRIYFLHALKNTLLPVVTLGGVQIGTLVAYTLLTETVFQWPGAGLMFLDAIERADMPLIVAYLMVIGLMFVVTNTLVDLVYRLLNPRVILTRSVA</sequence>